<dbReference type="SUPFAM" id="SSF81383">
    <property type="entry name" value="F-box domain"/>
    <property type="match status" value="1"/>
</dbReference>
<dbReference type="Proteomes" id="UP001465976">
    <property type="component" value="Unassembled WGS sequence"/>
</dbReference>
<sequence>MKRFFRNTVTSSDRNVISQFLLDAEKEMRECDVEMNKLKTRMHMLENKKKGLRKAVEKCRSLLAPIHRLPTEILAHIFSMACDKTIWVSCSAPRVVKLSTVCGRWRELALSTTSLWSALRIDFSFWAGRFPDLERLIRIFMDRSGGSRLRLELDFTTLEEVEACLSSIISLLVRNCARWQTVSLELDDFDPFVGLDLDGLVFSALQDLQIHIEWEAPLPPIFNCLFKNTPLLRSLDINCLEFFADEEFNLPRHQVEVLTIRYGTSDRVLTFLSSFPHLKALTLTRTGIATNHYDGHYLSSTVKTLTFTWDDQTEVDTTLPRLTLPELASLTMSGNFASSGRWPVWVQTPFTEFMARSSCTITSLCLKWLPMTDRQVMDILELMPSLNYLEIEEYPESPPNRITTEMFLQHLVVDPQAAFLSGHSFLPLLTELVLVVRKEGLVEQDVFDVVSSRWIPDPVQARELGVECLRSVRMTVMGETADKFRLSSLECYRDAGLQLEIIYKKVA</sequence>
<keyword evidence="1" id="KW-0175">Coiled coil</keyword>
<dbReference type="InterPro" id="IPR036047">
    <property type="entry name" value="F-box-like_dom_sf"/>
</dbReference>
<evidence type="ECO:0000313" key="4">
    <source>
        <dbReference type="Proteomes" id="UP001465976"/>
    </source>
</evidence>
<keyword evidence="4" id="KW-1185">Reference proteome</keyword>
<evidence type="ECO:0000256" key="1">
    <source>
        <dbReference type="SAM" id="Coils"/>
    </source>
</evidence>
<dbReference type="EMBL" id="JBAHYK010001003">
    <property type="protein sequence ID" value="KAL0570048.1"/>
    <property type="molecule type" value="Genomic_DNA"/>
</dbReference>
<feature type="domain" description="F-box" evidence="2">
    <location>
        <begin position="63"/>
        <end position="119"/>
    </location>
</feature>
<accession>A0ABR3F4A1</accession>
<proteinExistence type="predicted"/>
<dbReference type="Gene3D" id="1.20.1280.50">
    <property type="match status" value="1"/>
</dbReference>
<dbReference type="Pfam" id="PF12937">
    <property type="entry name" value="F-box-like"/>
    <property type="match status" value="1"/>
</dbReference>
<name>A0ABR3F4A1_9AGAR</name>
<protein>
    <recommendedName>
        <fullName evidence="2">F-box domain-containing protein</fullName>
    </recommendedName>
</protein>
<gene>
    <name evidence="3" type="ORF">V5O48_011919</name>
</gene>
<dbReference type="InterPro" id="IPR001810">
    <property type="entry name" value="F-box_dom"/>
</dbReference>
<reference evidence="3 4" key="1">
    <citation type="submission" date="2024-02" db="EMBL/GenBank/DDBJ databases">
        <title>A draft genome for the cacao thread blight pathogen Marasmius crinis-equi.</title>
        <authorList>
            <person name="Cohen S.P."/>
            <person name="Baruah I.K."/>
            <person name="Amoako-Attah I."/>
            <person name="Bukari Y."/>
            <person name="Meinhardt L.W."/>
            <person name="Bailey B.A."/>
        </authorList>
    </citation>
    <scope>NUCLEOTIDE SEQUENCE [LARGE SCALE GENOMIC DNA]</scope>
    <source>
        <strain evidence="3 4">GH-76</strain>
    </source>
</reference>
<feature type="coiled-coil region" evidence="1">
    <location>
        <begin position="21"/>
        <end position="55"/>
    </location>
</feature>
<evidence type="ECO:0000259" key="2">
    <source>
        <dbReference type="PROSITE" id="PS50181"/>
    </source>
</evidence>
<dbReference type="PROSITE" id="PS50181">
    <property type="entry name" value="FBOX"/>
    <property type="match status" value="1"/>
</dbReference>
<organism evidence="3 4">
    <name type="scientific">Marasmius crinis-equi</name>
    <dbReference type="NCBI Taxonomy" id="585013"/>
    <lineage>
        <taxon>Eukaryota</taxon>
        <taxon>Fungi</taxon>
        <taxon>Dikarya</taxon>
        <taxon>Basidiomycota</taxon>
        <taxon>Agaricomycotina</taxon>
        <taxon>Agaricomycetes</taxon>
        <taxon>Agaricomycetidae</taxon>
        <taxon>Agaricales</taxon>
        <taxon>Marasmiineae</taxon>
        <taxon>Marasmiaceae</taxon>
        <taxon>Marasmius</taxon>
    </lineage>
</organism>
<comment type="caution">
    <text evidence="3">The sequence shown here is derived from an EMBL/GenBank/DDBJ whole genome shotgun (WGS) entry which is preliminary data.</text>
</comment>
<dbReference type="SUPFAM" id="SSF52047">
    <property type="entry name" value="RNI-like"/>
    <property type="match status" value="1"/>
</dbReference>
<evidence type="ECO:0000313" key="3">
    <source>
        <dbReference type="EMBL" id="KAL0570048.1"/>
    </source>
</evidence>